<dbReference type="EMBL" id="CP099968">
    <property type="protein sequence ID" value="UWL62711.1"/>
    <property type="molecule type" value="Genomic_DNA"/>
</dbReference>
<sequence>MYIRNGGLRFRPATHAGRRAEPAKEAVFGGDQTHGISLADFSELISTSEALGWRSVFVSRQIENPYRRSFPACGNPLVSFVLNGPVVFSRTIDGITQEKKFLSGSFGIVPAWSAP</sequence>
<gene>
    <name evidence="1" type="ORF">NIK97_14420</name>
</gene>
<evidence type="ECO:0000313" key="1">
    <source>
        <dbReference type="EMBL" id="UWL62711.1"/>
    </source>
</evidence>
<name>A0ABY5UH67_9HYPH</name>
<organism evidence="1 2">
    <name type="scientific">Brucella pseudintermedia</name>
    <dbReference type="NCBI Taxonomy" id="370111"/>
    <lineage>
        <taxon>Bacteria</taxon>
        <taxon>Pseudomonadati</taxon>
        <taxon>Pseudomonadota</taxon>
        <taxon>Alphaproteobacteria</taxon>
        <taxon>Hyphomicrobiales</taxon>
        <taxon>Brucellaceae</taxon>
        <taxon>Brucella/Ochrobactrum group</taxon>
        <taxon>Brucella</taxon>
    </lineage>
</organism>
<protein>
    <submittedName>
        <fullName evidence="1">Uncharacterized protein</fullName>
    </submittedName>
</protein>
<evidence type="ECO:0000313" key="2">
    <source>
        <dbReference type="Proteomes" id="UP001058739"/>
    </source>
</evidence>
<keyword evidence="2" id="KW-1185">Reference proteome</keyword>
<accession>A0ABY5UH67</accession>
<dbReference type="RefSeq" id="WP_259698305.1">
    <property type="nucleotide sequence ID" value="NZ_CP099968.1"/>
</dbReference>
<proteinExistence type="predicted"/>
<dbReference type="Proteomes" id="UP001058739">
    <property type="component" value="Chromosome 02"/>
</dbReference>
<reference evidence="1" key="1">
    <citation type="submission" date="2022-06" db="EMBL/GenBank/DDBJ databases">
        <title>Complete Genome Sequence of Deoxynivalenol-bioadsorption Ochrobactrum pseudintermedium ASAG-D25.</title>
        <authorList>
            <person name="Wang N."/>
        </authorList>
    </citation>
    <scope>NUCLEOTIDE SEQUENCE</scope>
    <source>
        <strain evidence="1">ASAG-D25</strain>
    </source>
</reference>